<dbReference type="GO" id="GO:0003700">
    <property type="term" value="F:DNA-binding transcription factor activity"/>
    <property type="evidence" value="ECO:0007669"/>
    <property type="project" value="TreeGrafter"/>
</dbReference>
<dbReference type="PROSITE" id="PS50943">
    <property type="entry name" value="HTH_CROC1"/>
    <property type="match status" value="1"/>
</dbReference>
<dbReference type="GO" id="GO:0003677">
    <property type="term" value="F:DNA binding"/>
    <property type="evidence" value="ECO:0007669"/>
    <property type="project" value="UniProtKB-KW"/>
</dbReference>
<name>A0A0P6YLJ6_9CHLR</name>
<sequence>MEGSKLPKFEDWEAEKIKDPDFLAAAEELEPGYQVARLRMVKGLTQAQLAEMVGTRQPSIARLENGTSAPSLSFLTKIAEALGAKIEIKLIPETK</sequence>
<dbReference type="Gene3D" id="1.10.260.40">
    <property type="entry name" value="lambda repressor-like DNA-binding domains"/>
    <property type="match status" value="1"/>
</dbReference>
<organism evidence="3 4">
    <name type="scientific">Levilinea saccharolytica</name>
    <dbReference type="NCBI Taxonomy" id="229921"/>
    <lineage>
        <taxon>Bacteria</taxon>
        <taxon>Bacillati</taxon>
        <taxon>Chloroflexota</taxon>
        <taxon>Anaerolineae</taxon>
        <taxon>Anaerolineales</taxon>
        <taxon>Anaerolineaceae</taxon>
        <taxon>Levilinea</taxon>
    </lineage>
</organism>
<gene>
    <name evidence="3" type="ORF">ADN01_02165</name>
</gene>
<comment type="caution">
    <text evidence="3">The sequence shown here is derived from an EMBL/GenBank/DDBJ whole genome shotgun (WGS) entry which is preliminary data.</text>
</comment>
<dbReference type="Proteomes" id="UP000050501">
    <property type="component" value="Unassembled WGS sequence"/>
</dbReference>
<dbReference type="Pfam" id="PF01381">
    <property type="entry name" value="HTH_3"/>
    <property type="match status" value="1"/>
</dbReference>
<dbReference type="CDD" id="cd00093">
    <property type="entry name" value="HTH_XRE"/>
    <property type="match status" value="1"/>
</dbReference>
<dbReference type="InterPro" id="IPR010982">
    <property type="entry name" value="Lambda_DNA-bd_dom_sf"/>
</dbReference>
<reference evidence="3 4" key="1">
    <citation type="submission" date="2015-07" db="EMBL/GenBank/DDBJ databases">
        <title>Genome sequence of Levilinea saccharolytica DSM 16555.</title>
        <authorList>
            <person name="Hemp J."/>
            <person name="Ward L.M."/>
            <person name="Pace L.A."/>
            <person name="Fischer W.W."/>
        </authorList>
    </citation>
    <scope>NUCLEOTIDE SEQUENCE [LARGE SCALE GENOMIC DNA]</scope>
    <source>
        <strain evidence="3 4">KIBI-1</strain>
    </source>
</reference>
<dbReference type="AlphaFoldDB" id="A0A0P6YLJ6"/>
<accession>A0A0P6YLJ6</accession>
<dbReference type="PATRIC" id="fig|229921.5.peg.1208"/>
<keyword evidence="4" id="KW-1185">Reference proteome</keyword>
<dbReference type="PANTHER" id="PTHR46797:SF1">
    <property type="entry name" value="METHYLPHOSPHONATE SYNTHASE"/>
    <property type="match status" value="1"/>
</dbReference>
<evidence type="ECO:0000259" key="2">
    <source>
        <dbReference type="PROSITE" id="PS50943"/>
    </source>
</evidence>
<dbReference type="STRING" id="229921.ADN01_02165"/>
<dbReference type="SMART" id="SM00530">
    <property type="entry name" value="HTH_XRE"/>
    <property type="match status" value="1"/>
</dbReference>
<dbReference type="GO" id="GO:0005829">
    <property type="term" value="C:cytosol"/>
    <property type="evidence" value="ECO:0007669"/>
    <property type="project" value="TreeGrafter"/>
</dbReference>
<evidence type="ECO:0000313" key="4">
    <source>
        <dbReference type="Proteomes" id="UP000050501"/>
    </source>
</evidence>
<dbReference type="SUPFAM" id="SSF47413">
    <property type="entry name" value="lambda repressor-like DNA-binding domains"/>
    <property type="match status" value="1"/>
</dbReference>
<evidence type="ECO:0000256" key="1">
    <source>
        <dbReference type="ARBA" id="ARBA00023125"/>
    </source>
</evidence>
<dbReference type="PANTHER" id="PTHR46797">
    <property type="entry name" value="HTH-TYPE TRANSCRIPTIONAL REGULATOR"/>
    <property type="match status" value="1"/>
</dbReference>
<dbReference type="RefSeq" id="WP_062419300.1">
    <property type="nucleotide sequence ID" value="NZ_DF967974.1"/>
</dbReference>
<dbReference type="EMBL" id="LGCM01000008">
    <property type="protein sequence ID" value="KPL90877.1"/>
    <property type="molecule type" value="Genomic_DNA"/>
</dbReference>
<keyword evidence="1" id="KW-0238">DNA-binding</keyword>
<feature type="domain" description="HTH cro/C1-type" evidence="2">
    <location>
        <begin position="35"/>
        <end position="89"/>
    </location>
</feature>
<evidence type="ECO:0000313" key="3">
    <source>
        <dbReference type="EMBL" id="KPL90877.1"/>
    </source>
</evidence>
<dbReference type="OrthoDB" id="428540at2"/>
<dbReference type="InterPro" id="IPR001387">
    <property type="entry name" value="Cro/C1-type_HTH"/>
</dbReference>
<protein>
    <recommendedName>
        <fullName evidence="2">HTH cro/C1-type domain-containing protein</fullName>
    </recommendedName>
</protein>
<proteinExistence type="predicted"/>
<dbReference type="InterPro" id="IPR050807">
    <property type="entry name" value="TransReg_Diox_bact_type"/>
</dbReference>